<dbReference type="AlphaFoldDB" id="A0A0C2DL19"/>
<evidence type="ECO:0000313" key="1">
    <source>
        <dbReference type="EMBL" id="KIH63307.1"/>
    </source>
</evidence>
<name>A0A0C2DL19_9BILA</name>
<protein>
    <submittedName>
        <fullName evidence="1">Uncharacterized protein</fullName>
    </submittedName>
</protein>
<gene>
    <name evidence="1" type="ORF">ANCDUO_06390</name>
</gene>
<accession>A0A0C2DL19</accession>
<proteinExistence type="predicted"/>
<dbReference type="EMBL" id="KN728750">
    <property type="protein sequence ID" value="KIH63307.1"/>
    <property type="molecule type" value="Genomic_DNA"/>
</dbReference>
<sequence length="104" mass="12171">MYWELLAERSTVTADVYIEQLRNLKANLGIERPQQHEVYLQNGNDGPDFQIREGIKEALEQLFKGQSSTFWSKSIYDLPKHWQKTIDANEAYNHKTMRNTRGLG</sequence>
<dbReference type="Pfam" id="PF01359">
    <property type="entry name" value="Transposase_1"/>
    <property type="match status" value="1"/>
</dbReference>
<keyword evidence="2" id="KW-1185">Reference proteome</keyword>
<dbReference type="Proteomes" id="UP000054047">
    <property type="component" value="Unassembled WGS sequence"/>
</dbReference>
<organism evidence="1 2">
    <name type="scientific">Ancylostoma duodenale</name>
    <dbReference type="NCBI Taxonomy" id="51022"/>
    <lineage>
        <taxon>Eukaryota</taxon>
        <taxon>Metazoa</taxon>
        <taxon>Ecdysozoa</taxon>
        <taxon>Nematoda</taxon>
        <taxon>Chromadorea</taxon>
        <taxon>Rhabditida</taxon>
        <taxon>Rhabditina</taxon>
        <taxon>Rhabditomorpha</taxon>
        <taxon>Strongyloidea</taxon>
        <taxon>Ancylostomatidae</taxon>
        <taxon>Ancylostomatinae</taxon>
        <taxon>Ancylostoma</taxon>
    </lineage>
</organism>
<dbReference type="InterPro" id="IPR001888">
    <property type="entry name" value="Transposase_1"/>
</dbReference>
<reference evidence="1 2" key="1">
    <citation type="submission" date="2013-12" db="EMBL/GenBank/DDBJ databases">
        <title>Draft genome of the parsitic nematode Ancylostoma duodenale.</title>
        <authorList>
            <person name="Mitreva M."/>
        </authorList>
    </citation>
    <scope>NUCLEOTIDE SEQUENCE [LARGE SCALE GENOMIC DNA]</scope>
    <source>
        <strain evidence="1 2">Zhejiang</strain>
    </source>
</reference>
<evidence type="ECO:0000313" key="2">
    <source>
        <dbReference type="Proteomes" id="UP000054047"/>
    </source>
</evidence>
<dbReference type="OrthoDB" id="616263at2759"/>